<dbReference type="SMART" id="SM00342">
    <property type="entry name" value="HTH_ARAC"/>
    <property type="match status" value="1"/>
</dbReference>
<keyword evidence="6" id="KW-1185">Reference proteome</keyword>
<dbReference type="PANTHER" id="PTHR43280:SF2">
    <property type="entry name" value="HTH-TYPE TRANSCRIPTIONAL REGULATOR EXSA"/>
    <property type="match status" value="1"/>
</dbReference>
<dbReference type="InterPro" id="IPR009057">
    <property type="entry name" value="Homeodomain-like_sf"/>
</dbReference>
<dbReference type="PROSITE" id="PS01124">
    <property type="entry name" value="HTH_ARAC_FAMILY_2"/>
    <property type="match status" value="1"/>
</dbReference>
<proteinExistence type="predicted"/>
<evidence type="ECO:0000259" key="4">
    <source>
        <dbReference type="PROSITE" id="PS01124"/>
    </source>
</evidence>
<sequence length="327" mass="38848">MLKSFIFRLKQISRFEQPLQDYLPPLEGSETGYYDEPHIQLIEEYVDYRQVLIYRLQAVVLEPCEIQIECCRSDYHLLYPVEADADIRIRRDSPHASEITLTQGMATYAHIPKAELHITLQPGTYTIHGLLIDIGMIRQEIFRDDHFLMQFRLRRQQNKKLLYQSAQWPIAEKTLLQIQHIENFLFPHHKDKEGRAVELVYTLFDIAEYKQFEQYEKLQEGEILAGRIKQYIEDQVNKKFSIRDISHPPNKQNLSYQQLARIFKKYNKKTMIQYRDELLLAKAKILLLQYDVSNVAYFCGFNQISAFSDFFFSQTNIRPSVYKCSNL</sequence>
<dbReference type="SUPFAM" id="SSF46689">
    <property type="entry name" value="Homeodomain-like"/>
    <property type="match status" value="1"/>
</dbReference>
<keyword evidence="3" id="KW-0804">Transcription</keyword>
<dbReference type="PANTHER" id="PTHR43280">
    <property type="entry name" value="ARAC-FAMILY TRANSCRIPTIONAL REGULATOR"/>
    <property type="match status" value="1"/>
</dbReference>
<reference evidence="5 6" key="1">
    <citation type="submission" date="2021-01" db="EMBL/GenBank/DDBJ databases">
        <title>C459-1 draft genome sequence.</title>
        <authorList>
            <person name="Zhang X.-F."/>
        </authorList>
    </citation>
    <scope>NUCLEOTIDE SEQUENCE [LARGE SCALE GENOMIC DNA]</scope>
    <source>
        <strain evidence="6">C459-1</strain>
    </source>
</reference>
<evidence type="ECO:0000313" key="6">
    <source>
        <dbReference type="Proteomes" id="UP000625283"/>
    </source>
</evidence>
<evidence type="ECO:0000256" key="1">
    <source>
        <dbReference type="ARBA" id="ARBA00023015"/>
    </source>
</evidence>
<dbReference type="EMBL" id="JAERTY010000002">
    <property type="protein sequence ID" value="MBL1408219.1"/>
    <property type="molecule type" value="Genomic_DNA"/>
</dbReference>
<evidence type="ECO:0000256" key="2">
    <source>
        <dbReference type="ARBA" id="ARBA00023125"/>
    </source>
</evidence>
<keyword evidence="1" id="KW-0805">Transcription regulation</keyword>
<dbReference type="Proteomes" id="UP000625283">
    <property type="component" value="Unassembled WGS sequence"/>
</dbReference>
<comment type="caution">
    <text evidence="5">The sequence shown here is derived from an EMBL/GenBank/DDBJ whole genome shotgun (WGS) entry which is preliminary data.</text>
</comment>
<gene>
    <name evidence="5" type="ORF">JKG61_05590</name>
</gene>
<dbReference type="Pfam" id="PF12833">
    <property type="entry name" value="HTH_18"/>
    <property type="match status" value="1"/>
</dbReference>
<feature type="domain" description="HTH araC/xylS-type" evidence="4">
    <location>
        <begin position="226"/>
        <end position="325"/>
    </location>
</feature>
<dbReference type="RefSeq" id="WP_202101985.1">
    <property type="nucleotide sequence ID" value="NZ_JAERTY010000002.1"/>
</dbReference>
<protein>
    <submittedName>
        <fullName evidence="5">Helix-turn-helix transcriptional regulator</fullName>
    </submittedName>
</protein>
<dbReference type="InterPro" id="IPR018060">
    <property type="entry name" value="HTH_AraC"/>
</dbReference>
<keyword evidence="2" id="KW-0238">DNA-binding</keyword>
<evidence type="ECO:0000313" key="5">
    <source>
        <dbReference type="EMBL" id="MBL1408219.1"/>
    </source>
</evidence>
<name>A0ABS1R1T4_9SPHI</name>
<dbReference type="Gene3D" id="1.10.10.60">
    <property type="entry name" value="Homeodomain-like"/>
    <property type="match status" value="1"/>
</dbReference>
<evidence type="ECO:0000256" key="3">
    <source>
        <dbReference type="ARBA" id="ARBA00023163"/>
    </source>
</evidence>
<organism evidence="5 6">
    <name type="scientific">Sphingobacterium faecale</name>
    <dbReference type="NCBI Taxonomy" id="2803775"/>
    <lineage>
        <taxon>Bacteria</taxon>
        <taxon>Pseudomonadati</taxon>
        <taxon>Bacteroidota</taxon>
        <taxon>Sphingobacteriia</taxon>
        <taxon>Sphingobacteriales</taxon>
        <taxon>Sphingobacteriaceae</taxon>
        <taxon>Sphingobacterium</taxon>
    </lineage>
</organism>
<accession>A0ABS1R1T4</accession>